<dbReference type="Proteomes" id="UP001327027">
    <property type="component" value="Unassembled WGS sequence"/>
</dbReference>
<evidence type="ECO:0000313" key="2">
    <source>
        <dbReference type="EMBL" id="MEB3344331.1"/>
    </source>
</evidence>
<gene>
    <name evidence="2" type="ORF">U6A24_02605</name>
</gene>
<dbReference type="RefSeq" id="WP_324178378.1">
    <property type="nucleotide sequence ID" value="NZ_BAABAW010000016.1"/>
</dbReference>
<keyword evidence="3" id="KW-1185">Reference proteome</keyword>
<dbReference type="InterPro" id="IPR010708">
    <property type="entry name" value="5'(3')-deoxyribonucleotidase"/>
</dbReference>
<comment type="caution">
    <text evidence="2">The sequence shown here is derived from an EMBL/GenBank/DDBJ whole genome shotgun (WGS) entry which is preliminary data.</text>
</comment>
<reference evidence="2 3" key="1">
    <citation type="journal article" date="2013" name="Int. J. Syst. Evol. Microbiol.">
        <title>Aquimarina gracilis sp. nov., isolated from the gut microflora of a mussel, Mytilus coruscus, and emended description of Aquimarina spongiae.</title>
        <authorList>
            <person name="Park S.C."/>
            <person name="Choe H.N."/>
            <person name="Baik K.S."/>
            <person name="Seong C.N."/>
        </authorList>
    </citation>
    <scope>NUCLEOTIDE SEQUENCE [LARGE SCALE GENOMIC DNA]</scope>
    <source>
        <strain evidence="2 3">PSC32</strain>
    </source>
</reference>
<evidence type="ECO:0000313" key="3">
    <source>
        <dbReference type="Proteomes" id="UP001327027"/>
    </source>
</evidence>
<protein>
    <submittedName>
        <fullName evidence="2">Uncharacterized protein</fullName>
    </submittedName>
</protein>
<sequence length="152" mass="17852">MKPIVYIDMDDVICNYTEAHRRALSRNPENHYPQSQFDFFRKLKPIYGALEGIQVLDQNNYQIYILTAPSENNPLSYTEKRIWIEEYLGFDFVSKLIICSNKSLLKGDYLVDDHKSGKGQENFEGRILHYGSKQCKNWETVIKILLAENRLQ</sequence>
<dbReference type="Gene3D" id="3.40.50.1000">
    <property type="entry name" value="HAD superfamily/HAD-like"/>
    <property type="match status" value="1"/>
</dbReference>
<evidence type="ECO:0000256" key="1">
    <source>
        <dbReference type="ARBA" id="ARBA00009589"/>
    </source>
</evidence>
<dbReference type="InterPro" id="IPR036412">
    <property type="entry name" value="HAD-like_sf"/>
</dbReference>
<comment type="similarity">
    <text evidence="1">Belongs to the 5'(3')-deoxyribonucleotidase family.</text>
</comment>
<name>A0ABU5ZRA9_9FLAO</name>
<organism evidence="2 3">
    <name type="scientific">Aquimarina gracilis</name>
    <dbReference type="NCBI Taxonomy" id="874422"/>
    <lineage>
        <taxon>Bacteria</taxon>
        <taxon>Pseudomonadati</taxon>
        <taxon>Bacteroidota</taxon>
        <taxon>Flavobacteriia</taxon>
        <taxon>Flavobacteriales</taxon>
        <taxon>Flavobacteriaceae</taxon>
        <taxon>Aquimarina</taxon>
    </lineage>
</organism>
<accession>A0ABU5ZRA9</accession>
<dbReference type="InterPro" id="IPR023214">
    <property type="entry name" value="HAD_sf"/>
</dbReference>
<dbReference type="Pfam" id="PF06941">
    <property type="entry name" value="NT5C"/>
    <property type="match status" value="1"/>
</dbReference>
<dbReference type="SUPFAM" id="SSF56784">
    <property type="entry name" value="HAD-like"/>
    <property type="match status" value="1"/>
</dbReference>
<proteinExistence type="inferred from homology"/>
<dbReference type="EMBL" id="JAYKLX010000001">
    <property type="protein sequence ID" value="MEB3344331.1"/>
    <property type="molecule type" value="Genomic_DNA"/>
</dbReference>
<dbReference type="PANTHER" id="PTHR16504">
    <property type="entry name" value="5'(3')-DEOXYRIBONUCLEOTIDASE"/>
    <property type="match status" value="1"/>
</dbReference>
<dbReference type="PANTHER" id="PTHR16504:SF4">
    <property type="entry name" value="5'(3')-DEOXYRIBONUCLEOTIDASE"/>
    <property type="match status" value="1"/>
</dbReference>